<dbReference type="NCBIfam" id="TIGR04488">
    <property type="entry name" value="SoxY_true_GGCGG"/>
    <property type="match status" value="1"/>
</dbReference>
<dbReference type="Pfam" id="PF13501">
    <property type="entry name" value="SoxY"/>
    <property type="match status" value="1"/>
</dbReference>
<organism evidence="2">
    <name type="scientific">marine metagenome</name>
    <dbReference type="NCBI Taxonomy" id="408172"/>
    <lineage>
        <taxon>unclassified sequences</taxon>
        <taxon>metagenomes</taxon>
        <taxon>ecological metagenomes</taxon>
    </lineage>
</organism>
<dbReference type="InterPro" id="IPR016568">
    <property type="entry name" value="Sulphur_oxidation_SoxY"/>
</dbReference>
<sequence>MSKSIDTKIENPVDRRGALRLFGFGTVAATAGVLMPSDADATPESAKKLIEKLSATASYKSGKVTLKMPDIAENGATVPLTVHVDSPMTEKDYVKFIHLASEKNPNAEVASFHLTPSSGRAEVSTRMRLSKTQNVIAVAVMNDGSVFRTVRQVKVTIGGCGG</sequence>
<reference evidence="2" key="1">
    <citation type="submission" date="2018-05" db="EMBL/GenBank/DDBJ databases">
        <authorList>
            <person name="Lanie J.A."/>
            <person name="Ng W.-L."/>
            <person name="Kazmierczak K.M."/>
            <person name="Andrzejewski T.M."/>
            <person name="Davidsen T.M."/>
            <person name="Wayne K.J."/>
            <person name="Tettelin H."/>
            <person name="Glass J.I."/>
            <person name="Rusch D."/>
            <person name="Podicherti R."/>
            <person name="Tsui H.-C.T."/>
            <person name="Winkler M.E."/>
        </authorList>
    </citation>
    <scope>NUCLEOTIDE SEQUENCE</scope>
</reference>
<accession>A0A382Z7P2</accession>
<gene>
    <name evidence="2" type="ORF">METZ01_LOCUS443979</name>
</gene>
<evidence type="ECO:0000259" key="1">
    <source>
        <dbReference type="Pfam" id="PF13501"/>
    </source>
</evidence>
<feature type="domain" description="Ig-like SoxY" evidence="1">
    <location>
        <begin position="57"/>
        <end position="160"/>
    </location>
</feature>
<dbReference type="InterPro" id="IPR032711">
    <property type="entry name" value="SoxY"/>
</dbReference>
<name>A0A382Z7P2_9ZZZZ</name>
<dbReference type="PROSITE" id="PS51318">
    <property type="entry name" value="TAT"/>
    <property type="match status" value="1"/>
</dbReference>
<dbReference type="InterPro" id="IPR038162">
    <property type="entry name" value="SoxY_sf"/>
</dbReference>
<dbReference type="PIRSF" id="PIRSF010312">
    <property type="entry name" value="Sulphur_oxidation_SoxY"/>
    <property type="match status" value="1"/>
</dbReference>
<dbReference type="Gene3D" id="2.60.40.2470">
    <property type="entry name" value="SoxY domain"/>
    <property type="match status" value="1"/>
</dbReference>
<dbReference type="AlphaFoldDB" id="A0A382Z7P2"/>
<proteinExistence type="predicted"/>
<protein>
    <recommendedName>
        <fullName evidence="1">Ig-like SoxY domain-containing protein</fullName>
    </recommendedName>
</protein>
<evidence type="ECO:0000313" key="2">
    <source>
        <dbReference type="EMBL" id="SVD91125.1"/>
    </source>
</evidence>
<dbReference type="InterPro" id="IPR006311">
    <property type="entry name" value="TAT_signal"/>
</dbReference>
<dbReference type="EMBL" id="UINC01181429">
    <property type="protein sequence ID" value="SVD91125.1"/>
    <property type="molecule type" value="Genomic_DNA"/>
</dbReference>